<dbReference type="GO" id="GO:0005829">
    <property type="term" value="C:cytosol"/>
    <property type="evidence" value="ECO:0007669"/>
    <property type="project" value="InterPro"/>
</dbReference>
<organism evidence="6 7">
    <name type="scientific">Cyphomyrmex costatus</name>
    <dbReference type="NCBI Taxonomy" id="456900"/>
    <lineage>
        <taxon>Eukaryota</taxon>
        <taxon>Metazoa</taxon>
        <taxon>Ecdysozoa</taxon>
        <taxon>Arthropoda</taxon>
        <taxon>Hexapoda</taxon>
        <taxon>Insecta</taxon>
        <taxon>Pterygota</taxon>
        <taxon>Neoptera</taxon>
        <taxon>Endopterygota</taxon>
        <taxon>Hymenoptera</taxon>
        <taxon>Apocrita</taxon>
        <taxon>Aculeata</taxon>
        <taxon>Formicoidea</taxon>
        <taxon>Formicidae</taxon>
        <taxon>Myrmicinae</taxon>
        <taxon>Cyphomyrmex</taxon>
    </lineage>
</organism>
<gene>
    <name evidence="6" type="ORF">ALC62_09763</name>
</gene>
<dbReference type="EMBL" id="KQ977827">
    <property type="protein sequence ID" value="KYM99416.1"/>
    <property type="molecule type" value="Genomic_DNA"/>
</dbReference>
<dbReference type="PRINTS" id="PR00706">
    <property type="entry name" value="PYROGLUPTASE"/>
</dbReference>
<evidence type="ECO:0000313" key="7">
    <source>
        <dbReference type="Proteomes" id="UP000078542"/>
    </source>
</evidence>
<dbReference type="GO" id="GO:0006508">
    <property type="term" value="P:proteolysis"/>
    <property type="evidence" value="ECO:0007669"/>
    <property type="project" value="UniProtKB-KW"/>
</dbReference>
<evidence type="ECO:0000256" key="5">
    <source>
        <dbReference type="ARBA" id="ARBA00022807"/>
    </source>
</evidence>
<dbReference type="GO" id="GO:0016920">
    <property type="term" value="F:pyroglutamyl-peptidase activity"/>
    <property type="evidence" value="ECO:0007669"/>
    <property type="project" value="InterPro"/>
</dbReference>
<dbReference type="Pfam" id="PF01470">
    <property type="entry name" value="Peptidase_C15"/>
    <property type="match status" value="1"/>
</dbReference>
<dbReference type="InterPro" id="IPR000816">
    <property type="entry name" value="Peptidase_C15"/>
</dbReference>
<dbReference type="OrthoDB" id="407146at2759"/>
<dbReference type="Gene3D" id="3.40.630.20">
    <property type="entry name" value="Peptidase C15, pyroglutamyl peptidase I-like"/>
    <property type="match status" value="1"/>
</dbReference>
<keyword evidence="2" id="KW-0963">Cytoplasm</keyword>
<evidence type="ECO:0000256" key="1">
    <source>
        <dbReference type="ARBA" id="ARBA00006641"/>
    </source>
</evidence>
<keyword evidence="7" id="KW-1185">Reference proteome</keyword>
<proteinExistence type="inferred from homology"/>
<reference evidence="6 7" key="1">
    <citation type="submission" date="2016-03" db="EMBL/GenBank/DDBJ databases">
        <title>Cyphomyrmex costatus WGS genome.</title>
        <authorList>
            <person name="Nygaard S."/>
            <person name="Hu H."/>
            <person name="Boomsma J."/>
            <person name="Zhang G."/>
        </authorList>
    </citation>
    <scope>NUCLEOTIDE SEQUENCE [LARGE SCALE GENOMIC DNA]</scope>
    <source>
        <strain evidence="6">MS0001</strain>
        <tissue evidence="6">Whole body</tissue>
    </source>
</reference>
<comment type="similarity">
    <text evidence="1">Belongs to the peptidase C15 family.</text>
</comment>
<dbReference type="InterPro" id="IPR016125">
    <property type="entry name" value="Peptidase_C15-like"/>
</dbReference>
<dbReference type="InterPro" id="IPR036440">
    <property type="entry name" value="Peptidase_C15-like_sf"/>
</dbReference>
<name>A0A195CG94_9HYME</name>
<dbReference type="AlphaFoldDB" id="A0A195CG94"/>
<keyword evidence="3" id="KW-0645">Protease</keyword>
<dbReference type="PANTHER" id="PTHR23402">
    <property type="entry name" value="PROTEASE FAMILY C15 PYROGLUTAMYL-PEPTIDASE I-RELATED"/>
    <property type="match status" value="1"/>
</dbReference>
<dbReference type="PIRSF" id="PIRSF015592">
    <property type="entry name" value="Prld-crbxl_pptds"/>
    <property type="match status" value="1"/>
</dbReference>
<evidence type="ECO:0000256" key="3">
    <source>
        <dbReference type="ARBA" id="ARBA00022670"/>
    </source>
</evidence>
<accession>A0A195CG94</accession>
<keyword evidence="5" id="KW-0788">Thiol protease</keyword>
<dbReference type="PANTHER" id="PTHR23402:SF1">
    <property type="entry name" value="PYROGLUTAMYL-PEPTIDASE I"/>
    <property type="match status" value="1"/>
</dbReference>
<evidence type="ECO:0000256" key="2">
    <source>
        <dbReference type="ARBA" id="ARBA00022490"/>
    </source>
</evidence>
<evidence type="ECO:0000313" key="6">
    <source>
        <dbReference type="EMBL" id="KYM99416.1"/>
    </source>
</evidence>
<protein>
    <submittedName>
        <fullName evidence="6">Pyroglutamyl-peptidase 1</fullName>
    </submittedName>
</protein>
<dbReference type="CDD" id="cd00501">
    <property type="entry name" value="Peptidase_C15"/>
    <property type="match status" value="1"/>
</dbReference>
<dbReference type="KEGG" id="ccoa:108776674"/>
<sequence length="202" mass="23148">MDANAKCTILVTGFGPFLTHTVNASWEAVKELQQLWKNSVEFSDVKLVVEEIPVSYDYVSDYIPQLWEKHRPSIVLHVGVSQEAKSLTIEQHACSNGYERVDICNKCPDETDVEYKILETEIDVKELCNNVNENFERSGRKACLSVNAGRYLCEYIFYQSLCIEPAKTLFVHIPDFDKYSSEQTANGLYDILCYLIRNLELS</sequence>
<keyword evidence="4" id="KW-0378">Hydrolase</keyword>
<dbReference type="SUPFAM" id="SSF53182">
    <property type="entry name" value="Pyrrolidone carboxyl peptidase (pyroglutamate aminopeptidase)"/>
    <property type="match status" value="1"/>
</dbReference>
<evidence type="ECO:0000256" key="4">
    <source>
        <dbReference type="ARBA" id="ARBA00022801"/>
    </source>
</evidence>
<dbReference type="Proteomes" id="UP000078542">
    <property type="component" value="Unassembled WGS sequence"/>
</dbReference>